<dbReference type="AlphaFoldDB" id="A0A6C0K1F4"/>
<name>A0A6C0K1F4_9ZZZZ</name>
<dbReference type="EMBL" id="MN740769">
    <property type="protein sequence ID" value="QHU10477.1"/>
    <property type="molecule type" value="Genomic_DNA"/>
</dbReference>
<organism evidence="2">
    <name type="scientific">viral metagenome</name>
    <dbReference type="NCBI Taxonomy" id="1070528"/>
    <lineage>
        <taxon>unclassified sequences</taxon>
        <taxon>metagenomes</taxon>
        <taxon>organismal metagenomes</taxon>
    </lineage>
</organism>
<feature type="compositionally biased region" description="Polar residues" evidence="1">
    <location>
        <begin position="147"/>
        <end position="162"/>
    </location>
</feature>
<sequence>MALNAGDLKMYEYYRKSEDNSGTWKDVPDLVEVHEAERLKDSVNHSEYLKREKSVKVRMKAKNKYMQKNSEMLLRQNIKPRINVKVQTQPSRAEDPSIDRPGIGLLGKGEKNDYDVYDTEFHGGKKKKTRRNRKNKRAKRSRKTKNQNLSQARKATFSYYSK</sequence>
<protein>
    <submittedName>
        <fullName evidence="2">Uncharacterized protein</fullName>
    </submittedName>
</protein>
<feature type="region of interest" description="Disordered" evidence="1">
    <location>
        <begin position="86"/>
        <end position="162"/>
    </location>
</feature>
<evidence type="ECO:0000313" key="2">
    <source>
        <dbReference type="EMBL" id="QHU10477.1"/>
    </source>
</evidence>
<reference evidence="2" key="1">
    <citation type="journal article" date="2020" name="Nature">
        <title>Giant virus diversity and host interactions through global metagenomics.</title>
        <authorList>
            <person name="Schulz F."/>
            <person name="Roux S."/>
            <person name="Paez-Espino D."/>
            <person name="Jungbluth S."/>
            <person name="Walsh D.A."/>
            <person name="Denef V.J."/>
            <person name="McMahon K.D."/>
            <person name="Konstantinidis K.T."/>
            <person name="Eloe-Fadrosh E.A."/>
            <person name="Kyrpides N.C."/>
            <person name="Woyke T."/>
        </authorList>
    </citation>
    <scope>NUCLEOTIDE SEQUENCE</scope>
    <source>
        <strain evidence="2">GVMAG-S-1101165-83</strain>
    </source>
</reference>
<feature type="compositionally biased region" description="Basic residues" evidence="1">
    <location>
        <begin position="124"/>
        <end position="145"/>
    </location>
</feature>
<evidence type="ECO:0000256" key="1">
    <source>
        <dbReference type="SAM" id="MobiDB-lite"/>
    </source>
</evidence>
<accession>A0A6C0K1F4</accession>
<proteinExistence type="predicted"/>
<feature type="compositionally biased region" description="Basic and acidic residues" evidence="1">
    <location>
        <begin position="108"/>
        <end position="123"/>
    </location>
</feature>